<sequence length="83" mass="9025">MSFKDLYNHILLGAGVTALVTVISGAAAHIVPLSKSSIAEVLRPPNALTQNLKIAPQCKVITKLYEIPRCQDMSQAESKNRLH</sequence>
<keyword evidence="2" id="KW-1185">Reference proteome</keyword>
<organism evidence="1 2">
    <name type="scientific">Bdellovibrio svalbardensis</name>
    <dbReference type="NCBI Taxonomy" id="2972972"/>
    <lineage>
        <taxon>Bacteria</taxon>
        <taxon>Pseudomonadati</taxon>
        <taxon>Bdellovibrionota</taxon>
        <taxon>Bdellovibrionia</taxon>
        <taxon>Bdellovibrionales</taxon>
        <taxon>Pseudobdellovibrionaceae</taxon>
        <taxon>Bdellovibrio</taxon>
    </lineage>
</organism>
<dbReference type="EMBL" id="JANRMI010000005">
    <property type="protein sequence ID" value="MDG0817921.1"/>
    <property type="molecule type" value="Genomic_DNA"/>
</dbReference>
<comment type="caution">
    <text evidence="1">The sequence shown here is derived from an EMBL/GenBank/DDBJ whole genome shotgun (WGS) entry which is preliminary data.</text>
</comment>
<evidence type="ECO:0000313" key="2">
    <source>
        <dbReference type="Proteomes" id="UP001152321"/>
    </source>
</evidence>
<protein>
    <submittedName>
        <fullName evidence="1">Uncharacterized protein</fullName>
    </submittedName>
</protein>
<proteinExistence type="predicted"/>
<evidence type="ECO:0000313" key="1">
    <source>
        <dbReference type="EMBL" id="MDG0817921.1"/>
    </source>
</evidence>
<gene>
    <name evidence="1" type="ORF">NWE73_16180</name>
</gene>
<name>A0ABT6DQ07_9BACT</name>
<reference evidence="1" key="1">
    <citation type="submission" date="2022-08" db="EMBL/GenBank/DDBJ databases">
        <title>Novel Bdellovibrio Species Isolated from Svalbard: Designation Bdellovibrio svalbardensis.</title>
        <authorList>
            <person name="Mitchell R.J."/>
            <person name="Choi S.Y."/>
        </authorList>
    </citation>
    <scope>NUCLEOTIDE SEQUENCE</scope>
    <source>
        <strain evidence="1">PAP01</strain>
    </source>
</reference>
<accession>A0ABT6DQ07</accession>
<dbReference type="Proteomes" id="UP001152321">
    <property type="component" value="Unassembled WGS sequence"/>
</dbReference>
<dbReference type="RefSeq" id="WP_277579397.1">
    <property type="nucleotide sequence ID" value="NZ_JANRMI010000005.1"/>
</dbReference>